<evidence type="ECO:0000256" key="1">
    <source>
        <dbReference type="ARBA" id="ARBA00004123"/>
    </source>
</evidence>
<gene>
    <name evidence="6" type="ORF">AB205_0002390</name>
</gene>
<comment type="subcellular location">
    <subcellularLocation>
        <location evidence="1 4">Nucleus</location>
    </subcellularLocation>
</comment>
<proteinExistence type="inferred from homology"/>
<keyword evidence="3 4" id="KW-0539">Nucleus</keyword>
<dbReference type="GO" id="GO:0046872">
    <property type="term" value="F:metal ion binding"/>
    <property type="evidence" value="ECO:0007669"/>
    <property type="project" value="UniProtKB-UniRule"/>
</dbReference>
<comment type="similarity">
    <text evidence="4">Belongs to the JHDM2 histone demethylase family.</text>
</comment>
<dbReference type="Gene3D" id="2.60.120.650">
    <property type="entry name" value="Cupin"/>
    <property type="match status" value="1"/>
</dbReference>
<evidence type="ECO:0000256" key="2">
    <source>
        <dbReference type="ARBA" id="ARBA00022723"/>
    </source>
</evidence>
<evidence type="ECO:0000256" key="4">
    <source>
        <dbReference type="RuleBase" id="RU369087"/>
    </source>
</evidence>
<dbReference type="InterPro" id="IPR045109">
    <property type="entry name" value="LSDs-like"/>
</dbReference>
<dbReference type="OrthoDB" id="9067617at2759"/>
<evidence type="ECO:0000313" key="6">
    <source>
        <dbReference type="EMBL" id="PIO15451.1"/>
    </source>
</evidence>
<dbReference type="GO" id="GO:0031490">
    <property type="term" value="F:chromatin DNA binding"/>
    <property type="evidence" value="ECO:0007669"/>
    <property type="project" value="TreeGrafter"/>
</dbReference>
<dbReference type="GO" id="GO:0006357">
    <property type="term" value="P:regulation of transcription by RNA polymerase II"/>
    <property type="evidence" value="ECO:0007669"/>
    <property type="project" value="TreeGrafter"/>
</dbReference>
<accession>A0A2G9QK14</accession>
<organism evidence="6 7">
    <name type="scientific">Aquarana catesbeiana</name>
    <name type="common">American bullfrog</name>
    <name type="synonym">Rana catesbeiana</name>
    <dbReference type="NCBI Taxonomy" id="8400"/>
    <lineage>
        <taxon>Eukaryota</taxon>
        <taxon>Metazoa</taxon>
        <taxon>Chordata</taxon>
        <taxon>Craniata</taxon>
        <taxon>Vertebrata</taxon>
        <taxon>Euteleostomi</taxon>
        <taxon>Amphibia</taxon>
        <taxon>Batrachia</taxon>
        <taxon>Anura</taxon>
        <taxon>Neobatrachia</taxon>
        <taxon>Ranoidea</taxon>
        <taxon>Ranidae</taxon>
        <taxon>Aquarana</taxon>
    </lineage>
</organism>
<feature type="compositionally biased region" description="Basic and acidic residues" evidence="5">
    <location>
        <begin position="279"/>
        <end position="294"/>
    </location>
</feature>
<dbReference type="PANTHER" id="PTHR12549">
    <property type="entry name" value="JMJC DOMAIN-CONTAINING HISTONE DEMETHYLATION PROTEIN"/>
    <property type="match status" value="1"/>
</dbReference>
<comment type="catalytic activity">
    <reaction evidence="4">
        <text>N(6),N(6)-dimethyl-L-lysyl(9)-[histone H3] + 2 2-oxoglutarate + 2 O2 = L-lysyl(9)-[histone H3] + 2 formaldehyde + 2 succinate + 2 CO2</text>
        <dbReference type="Rhea" id="RHEA:60188"/>
        <dbReference type="Rhea" id="RHEA-COMP:15541"/>
        <dbReference type="Rhea" id="RHEA-COMP:15546"/>
        <dbReference type="ChEBI" id="CHEBI:15379"/>
        <dbReference type="ChEBI" id="CHEBI:16526"/>
        <dbReference type="ChEBI" id="CHEBI:16810"/>
        <dbReference type="ChEBI" id="CHEBI:16842"/>
        <dbReference type="ChEBI" id="CHEBI:29969"/>
        <dbReference type="ChEBI" id="CHEBI:30031"/>
        <dbReference type="ChEBI" id="CHEBI:61976"/>
        <dbReference type="EC" id="1.14.11.65"/>
    </reaction>
</comment>
<keyword evidence="2 4" id="KW-0479">Metal-binding</keyword>
<keyword evidence="7" id="KW-1185">Reference proteome</keyword>
<reference evidence="7" key="1">
    <citation type="journal article" date="2017" name="Nat. Commun.">
        <title>The North American bullfrog draft genome provides insight into hormonal regulation of long noncoding RNA.</title>
        <authorList>
            <person name="Hammond S.A."/>
            <person name="Warren R.L."/>
            <person name="Vandervalk B.P."/>
            <person name="Kucuk E."/>
            <person name="Khan H."/>
            <person name="Gibb E.A."/>
            <person name="Pandoh P."/>
            <person name="Kirk H."/>
            <person name="Zhao Y."/>
            <person name="Jones M."/>
            <person name="Mungall A.J."/>
            <person name="Coope R."/>
            <person name="Pleasance S."/>
            <person name="Moore R.A."/>
            <person name="Holt R.A."/>
            <person name="Round J.M."/>
            <person name="Ohora S."/>
            <person name="Walle B.V."/>
            <person name="Veldhoen N."/>
            <person name="Helbing C.C."/>
            <person name="Birol I."/>
        </authorList>
    </citation>
    <scope>NUCLEOTIDE SEQUENCE [LARGE SCALE GENOMIC DNA]</scope>
</reference>
<dbReference type="AlphaFoldDB" id="A0A2G9QK14"/>
<dbReference type="SUPFAM" id="SSF51197">
    <property type="entry name" value="Clavaminate synthase-like"/>
    <property type="match status" value="1"/>
</dbReference>
<dbReference type="EMBL" id="KV972980">
    <property type="protein sequence ID" value="PIO15451.1"/>
    <property type="molecule type" value="Genomic_DNA"/>
</dbReference>
<evidence type="ECO:0000313" key="7">
    <source>
        <dbReference type="Proteomes" id="UP000228934"/>
    </source>
</evidence>
<comment type="cofactor">
    <cofactor evidence="4">
        <name>Fe(2+)</name>
        <dbReference type="ChEBI" id="CHEBI:29033"/>
    </cofactor>
    <text evidence="4">Binds 1 Fe(2+) ion per subunit.</text>
</comment>
<comment type="function">
    <text evidence="4">Histone demethylase that specifically demethylates 'Lys-9' of histone H3, thereby playing a central role in histone code.</text>
</comment>
<dbReference type="GO" id="GO:0140683">
    <property type="term" value="F:histone H3K9me/H3K9me2 demethylase activity"/>
    <property type="evidence" value="ECO:0007669"/>
    <property type="project" value="UniProtKB-EC"/>
</dbReference>
<dbReference type="EC" id="1.14.11.65" evidence="4"/>
<dbReference type="GO" id="GO:0070988">
    <property type="term" value="P:demethylation"/>
    <property type="evidence" value="ECO:0007669"/>
    <property type="project" value="UniProtKB-UniRule"/>
</dbReference>
<dbReference type="PANTHER" id="PTHR12549:SF7">
    <property type="entry name" value="LYSINE-SPECIFIC DEMETHYLASE 3A"/>
    <property type="match status" value="1"/>
</dbReference>
<name>A0A2G9QK14_AQUCT</name>
<evidence type="ECO:0000256" key="3">
    <source>
        <dbReference type="ARBA" id="ARBA00023242"/>
    </source>
</evidence>
<feature type="region of interest" description="Disordered" evidence="5">
    <location>
        <begin position="262"/>
        <end position="294"/>
    </location>
</feature>
<protein>
    <recommendedName>
        <fullName evidence="4">Lysine-specific demethylase</fullName>
        <ecNumber evidence="4">1.14.11.65</ecNumber>
    </recommendedName>
</protein>
<keyword evidence="4" id="KW-0408">Iron</keyword>
<dbReference type="GO" id="GO:0003712">
    <property type="term" value="F:transcription coregulator activity"/>
    <property type="evidence" value="ECO:0007669"/>
    <property type="project" value="TreeGrafter"/>
</dbReference>
<evidence type="ECO:0000256" key="5">
    <source>
        <dbReference type="SAM" id="MobiDB-lite"/>
    </source>
</evidence>
<dbReference type="GO" id="GO:0000118">
    <property type="term" value="C:histone deacetylase complex"/>
    <property type="evidence" value="ECO:0007669"/>
    <property type="project" value="UniProtKB-UniRule"/>
</dbReference>
<sequence length="294" mass="33776">MSSNSSGFLRNLLNSSSIKQENSEKSTPKLLDDIFASLVQTKPMTEPIRRPQGLAVQPSLMGFNTPHYWLCDNRLLCLQDPSNKSNWNVFRECWKQGQPVMVSGIHNKLNRELWRPESFRIEFGEQEADLVNCRTNDIITGATVGDFWDGFEDISKRLKNDQGEPMVLKLKDWPPGDDFRDMMPSWFDDLMNNIPLPEYTRREGKLNLASRLPTYFVRPDLGPKMYNAYGLITPEDRKYGTTNLHLDVSDAANVMVYVGIPKDEGDQEQDEPLFSTMPLKKDSKNTKHPETRRA</sequence>
<dbReference type="GO" id="GO:0000785">
    <property type="term" value="C:chromatin"/>
    <property type="evidence" value="ECO:0007669"/>
    <property type="project" value="TreeGrafter"/>
</dbReference>
<dbReference type="Proteomes" id="UP000228934">
    <property type="component" value="Unassembled WGS sequence"/>
</dbReference>
<comment type="domain">
    <text evidence="4">Leu-Xaa-Xaa-Leu-Leu (LXXLL) motifs are known to mediate the association with nuclear receptors.</text>
</comment>